<protein>
    <submittedName>
        <fullName evidence="3">DUF4129 domain-containing protein</fullName>
    </submittedName>
</protein>
<sequence>MRRDVTRSRTLPLPGAIAAVVLATVVLMAIASLQGVPQFHDIGFPRPQLTRLPPSAPPQTPGALPGWLEFLESPVLQMIAGIIGTLIVVIAVLLGLWTLWRWTRRFWDLRPMRRQAGAAARVVAQAAATEEAVDEVRIRTGAAAAQEAIDAHADPTEAIVAAWVRLEDAAERAGSPRAAVETPGEFTARILRRRAGFDRETETLLELYESVRFGGRIADEEERATARRCLAAIEEGWR</sequence>
<evidence type="ECO:0000313" key="3">
    <source>
        <dbReference type="EMBL" id="MDQ4213004.1"/>
    </source>
</evidence>
<dbReference type="Proteomes" id="UP001230289">
    <property type="component" value="Unassembled WGS sequence"/>
</dbReference>
<evidence type="ECO:0000256" key="1">
    <source>
        <dbReference type="SAM" id="Phobius"/>
    </source>
</evidence>
<reference evidence="3 4" key="1">
    <citation type="submission" date="2023-08" db="EMBL/GenBank/DDBJ databases">
        <title>Microbacterium sp. nov., isolated from a waste landfill.</title>
        <authorList>
            <person name="Wen W."/>
        </authorList>
    </citation>
    <scope>NUCLEOTIDE SEQUENCE [LARGE SCALE GENOMIC DNA]</scope>
    <source>
        <strain evidence="3 4">ASV81</strain>
    </source>
</reference>
<organism evidence="3 4">
    <name type="scientific">Microbacterium capsulatum</name>
    <dbReference type="NCBI Taxonomy" id="3041921"/>
    <lineage>
        <taxon>Bacteria</taxon>
        <taxon>Bacillati</taxon>
        <taxon>Actinomycetota</taxon>
        <taxon>Actinomycetes</taxon>
        <taxon>Micrococcales</taxon>
        <taxon>Microbacteriaceae</taxon>
        <taxon>Microbacterium</taxon>
    </lineage>
</organism>
<feature type="transmembrane region" description="Helical" evidence="1">
    <location>
        <begin position="75"/>
        <end position="100"/>
    </location>
</feature>
<feature type="transmembrane region" description="Helical" evidence="1">
    <location>
        <begin position="12"/>
        <end position="33"/>
    </location>
</feature>
<gene>
    <name evidence="3" type="ORF">RBR11_03660</name>
</gene>
<keyword evidence="1" id="KW-0812">Transmembrane</keyword>
<name>A0ABU0XE59_9MICO</name>
<proteinExistence type="predicted"/>
<dbReference type="InterPro" id="IPR025403">
    <property type="entry name" value="TgpA-like_C"/>
</dbReference>
<evidence type="ECO:0000259" key="2">
    <source>
        <dbReference type="Pfam" id="PF13559"/>
    </source>
</evidence>
<dbReference type="RefSeq" id="WP_308487948.1">
    <property type="nucleotide sequence ID" value="NZ_JAVFCB010000002.1"/>
</dbReference>
<accession>A0ABU0XE59</accession>
<feature type="domain" description="Protein-glutamine gamma-glutamyltransferase-like C-terminal" evidence="2">
    <location>
        <begin position="162"/>
        <end position="230"/>
    </location>
</feature>
<evidence type="ECO:0000313" key="4">
    <source>
        <dbReference type="Proteomes" id="UP001230289"/>
    </source>
</evidence>
<keyword evidence="1" id="KW-0472">Membrane</keyword>
<keyword evidence="1" id="KW-1133">Transmembrane helix</keyword>
<dbReference type="Pfam" id="PF13559">
    <property type="entry name" value="DUF4129"/>
    <property type="match status" value="1"/>
</dbReference>
<keyword evidence="4" id="KW-1185">Reference proteome</keyword>
<comment type="caution">
    <text evidence="3">The sequence shown here is derived from an EMBL/GenBank/DDBJ whole genome shotgun (WGS) entry which is preliminary data.</text>
</comment>
<dbReference type="EMBL" id="JAVFCB010000002">
    <property type="protein sequence ID" value="MDQ4213004.1"/>
    <property type="molecule type" value="Genomic_DNA"/>
</dbReference>